<proteinExistence type="predicted"/>
<dbReference type="AlphaFoldDB" id="X1CHN8"/>
<organism evidence="1">
    <name type="scientific">marine sediment metagenome</name>
    <dbReference type="NCBI Taxonomy" id="412755"/>
    <lineage>
        <taxon>unclassified sequences</taxon>
        <taxon>metagenomes</taxon>
        <taxon>ecological metagenomes</taxon>
    </lineage>
</organism>
<dbReference type="NCBIfam" id="TIGR02158">
    <property type="entry name" value="PA_CoA_Oxy3"/>
    <property type="match status" value="1"/>
</dbReference>
<dbReference type="GO" id="GO:0010124">
    <property type="term" value="P:phenylacetate catabolic process"/>
    <property type="evidence" value="ECO:0007669"/>
    <property type="project" value="InterPro"/>
</dbReference>
<evidence type="ECO:0000313" key="1">
    <source>
        <dbReference type="EMBL" id="GAG92597.1"/>
    </source>
</evidence>
<dbReference type="PANTHER" id="PTHR30458:SF0">
    <property type="entry name" value="1,2-PHENYLACETYL-COA EPOXIDASE, SUBUNIT C"/>
    <property type="match status" value="1"/>
</dbReference>
<sequence length="222" mass="25802">EWTGHAPILEEDIAFSNIAQDELGHAWLWYNLSCKFSGDDPDRLVFFRSATEYQNMQMVELPNSDWAFSILRQYLFDAYELEHLTHLIGSSFQPISEIAAKIRSEELYHLRHTSNWIKRLGLGTEESNRRTQLALDSLWPFTGQLFELSPDQEPLIDEGRLPDPELLRSRWIESVGTFLRQSELVIPSEAPISSPRNKHTIHLAELLEDMQQVARLDPDARW</sequence>
<comment type="caution">
    <text evidence="1">The sequence shown here is derived from an EMBL/GenBank/DDBJ whole genome shotgun (WGS) entry which is preliminary data.</text>
</comment>
<protein>
    <recommendedName>
        <fullName evidence="2">Phenylacetate-CoA oxygenase subunit PaaI</fullName>
    </recommendedName>
</protein>
<dbReference type="GO" id="GO:0005829">
    <property type="term" value="C:cytosol"/>
    <property type="evidence" value="ECO:0007669"/>
    <property type="project" value="TreeGrafter"/>
</dbReference>
<dbReference type="InterPro" id="IPR052703">
    <property type="entry name" value="Aromatic_CoA_ox/epox"/>
</dbReference>
<dbReference type="Pfam" id="PF05138">
    <property type="entry name" value="PaaA_PaaC"/>
    <property type="match status" value="1"/>
</dbReference>
<dbReference type="EMBL" id="BART01020812">
    <property type="protein sequence ID" value="GAG92597.1"/>
    <property type="molecule type" value="Genomic_DNA"/>
</dbReference>
<dbReference type="InterPro" id="IPR012347">
    <property type="entry name" value="Ferritin-like"/>
</dbReference>
<evidence type="ECO:0008006" key="2">
    <source>
        <dbReference type="Google" id="ProtNLM"/>
    </source>
</evidence>
<dbReference type="Gene3D" id="1.20.1260.10">
    <property type="match status" value="1"/>
</dbReference>
<dbReference type="InterPro" id="IPR011882">
    <property type="entry name" value="PaaC"/>
</dbReference>
<dbReference type="PANTHER" id="PTHR30458">
    <property type="entry name" value="PHENYLACETIC ACID DEGRADATION PROTEIN PAA"/>
    <property type="match status" value="1"/>
</dbReference>
<dbReference type="InterPro" id="IPR007814">
    <property type="entry name" value="PaaA_PaaC"/>
</dbReference>
<dbReference type="SUPFAM" id="SSF47240">
    <property type="entry name" value="Ferritin-like"/>
    <property type="match status" value="1"/>
</dbReference>
<feature type="non-terminal residue" evidence="1">
    <location>
        <position position="1"/>
    </location>
</feature>
<reference evidence="1" key="1">
    <citation type="journal article" date="2014" name="Front. Microbiol.">
        <title>High frequency of phylogenetically diverse reductive dehalogenase-homologous genes in deep subseafloor sedimentary metagenomes.</title>
        <authorList>
            <person name="Kawai M."/>
            <person name="Futagami T."/>
            <person name="Toyoda A."/>
            <person name="Takaki Y."/>
            <person name="Nishi S."/>
            <person name="Hori S."/>
            <person name="Arai W."/>
            <person name="Tsubouchi T."/>
            <person name="Morono Y."/>
            <person name="Uchiyama I."/>
            <person name="Ito T."/>
            <person name="Fujiyama A."/>
            <person name="Inagaki F."/>
            <person name="Takami H."/>
        </authorList>
    </citation>
    <scope>NUCLEOTIDE SEQUENCE</scope>
    <source>
        <strain evidence="1">Expedition CK06-06</strain>
    </source>
</reference>
<name>X1CHN8_9ZZZZ</name>
<dbReference type="InterPro" id="IPR009078">
    <property type="entry name" value="Ferritin-like_SF"/>
</dbReference>
<gene>
    <name evidence="1" type="ORF">S01H4_38566</name>
</gene>
<accession>X1CHN8</accession>